<reference evidence="2 3" key="2">
    <citation type="journal article" date="2010" name="Nucleic Acids Res.">
        <title>BeetleBase in 2010: revisions to provide comprehensive genomic information for Tribolium castaneum.</title>
        <authorList>
            <person name="Kim H.S."/>
            <person name="Murphy T."/>
            <person name="Xia J."/>
            <person name="Caragea D."/>
            <person name="Park Y."/>
            <person name="Beeman R.W."/>
            <person name="Lorenzen M.D."/>
            <person name="Butcher S."/>
            <person name="Manak J.R."/>
            <person name="Brown S.J."/>
        </authorList>
    </citation>
    <scope>GENOME REANNOTATION</scope>
    <source>
        <strain evidence="2 3">Georgia GA2</strain>
    </source>
</reference>
<proteinExistence type="predicted"/>
<feature type="region of interest" description="Disordered" evidence="1">
    <location>
        <begin position="1"/>
        <end position="27"/>
    </location>
</feature>
<keyword evidence="3" id="KW-1185">Reference proteome</keyword>
<reference evidence="2 3" key="1">
    <citation type="journal article" date="2008" name="Nature">
        <title>The genome of the model beetle and pest Tribolium castaneum.</title>
        <authorList>
            <consortium name="Tribolium Genome Sequencing Consortium"/>
            <person name="Richards S."/>
            <person name="Gibbs R.A."/>
            <person name="Weinstock G.M."/>
            <person name="Brown S.J."/>
            <person name="Denell R."/>
            <person name="Beeman R.W."/>
            <person name="Gibbs R."/>
            <person name="Beeman R.W."/>
            <person name="Brown S.J."/>
            <person name="Bucher G."/>
            <person name="Friedrich M."/>
            <person name="Grimmelikhuijzen C.J."/>
            <person name="Klingler M."/>
            <person name="Lorenzen M."/>
            <person name="Richards S."/>
            <person name="Roth S."/>
            <person name="Schroder R."/>
            <person name="Tautz D."/>
            <person name="Zdobnov E.M."/>
            <person name="Muzny D."/>
            <person name="Gibbs R.A."/>
            <person name="Weinstock G.M."/>
            <person name="Attaway T."/>
            <person name="Bell S."/>
            <person name="Buhay C.J."/>
            <person name="Chandrabose M.N."/>
            <person name="Chavez D."/>
            <person name="Clerk-Blankenburg K.P."/>
            <person name="Cree A."/>
            <person name="Dao M."/>
            <person name="Davis C."/>
            <person name="Chacko J."/>
            <person name="Dinh H."/>
            <person name="Dugan-Rocha S."/>
            <person name="Fowler G."/>
            <person name="Garner T.T."/>
            <person name="Garnes J."/>
            <person name="Gnirke A."/>
            <person name="Hawes A."/>
            <person name="Hernandez J."/>
            <person name="Hines S."/>
            <person name="Holder M."/>
            <person name="Hume J."/>
            <person name="Jhangiani S.N."/>
            <person name="Joshi V."/>
            <person name="Khan Z.M."/>
            <person name="Jackson L."/>
            <person name="Kovar C."/>
            <person name="Kowis A."/>
            <person name="Lee S."/>
            <person name="Lewis L.R."/>
            <person name="Margolis J."/>
            <person name="Morgan M."/>
            <person name="Nazareth L.V."/>
            <person name="Nguyen N."/>
            <person name="Okwuonu G."/>
            <person name="Parker D."/>
            <person name="Richards S."/>
            <person name="Ruiz S.J."/>
            <person name="Santibanez J."/>
            <person name="Savard J."/>
            <person name="Scherer S.E."/>
            <person name="Schneider B."/>
            <person name="Sodergren E."/>
            <person name="Tautz D."/>
            <person name="Vattahil S."/>
            <person name="Villasana D."/>
            <person name="White C.S."/>
            <person name="Wright R."/>
            <person name="Park Y."/>
            <person name="Beeman R.W."/>
            <person name="Lord J."/>
            <person name="Oppert B."/>
            <person name="Lorenzen M."/>
            <person name="Brown S."/>
            <person name="Wang L."/>
            <person name="Savard J."/>
            <person name="Tautz D."/>
            <person name="Richards S."/>
            <person name="Weinstock G."/>
            <person name="Gibbs R.A."/>
            <person name="Liu Y."/>
            <person name="Worley K."/>
            <person name="Weinstock G."/>
            <person name="Elsik C.G."/>
            <person name="Reese J.T."/>
            <person name="Elhaik E."/>
            <person name="Landan G."/>
            <person name="Graur D."/>
            <person name="Arensburger P."/>
            <person name="Atkinson P."/>
            <person name="Beeman R.W."/>
            <person name="Beidler J."/>
            <person name="Brown S.J."/>
            <person name="Demuth J.P."/>
            <person name="Drury D.W."/>
            <person name="Du Y.Z."/>
            <person name="Fujiwara H."/>
            <person name="Lorenzen M."/>
            <person name="Maselli V."/>
            <person name="Osanai M."/>
            <person name="Park Y."/>
            <person name="Robertson H.M."/>
            <person name="Tu Z."/>
            <person name="Wang J.J."/>
            <person name="Wang S."/>
            <person name="Richards S."/>
            <person name="Song H."/>
            <person name="Zhang L."/>
            <person name="Sodergren E."/>
            <person name="Werner D."/>
            <person name="Stanke M."/>
            <person name="Morgenstern B."/>
            <person name="Solovyev V."/>
            <person name="Kosarev P."/>
            <person name="Brown G."/>
            <person name="Chen H.C."/>
            <person name="Ermolaeva O."/>
            <person name="Hlavina W."/>
            <person name="Kapustin Y."/>
            <person name="Kiryutin B."/>
            <person name="Kitts P."/>
            <person name="Maglott D."/>
            <person name="Pruitt K."/>
            <person name="Sapojnikov V."/>
            <person name="Souvorov A."/>
            <person name="Mackey A.J."/>
            <person name="Waterhouse R.M."/>
            <person name="Wyder S."/>
            <person name="Zdobnov E.M."/>
            <person name="Zdobnov E.M."/>
            <person name="Wyder S."/>
            <person name="Kriventseva E.V."/>
            <person name="Kadowaki T."/>
            <person name="Bork P."/>
            <person name="Aranda M."/>
            <person name="Bao R."/>
            <person name="Beermann A."/>
            <person name="Berns N."/>
            <person name="Bolognesi R."/>
            <person name="Bonneton F."/>
            <person name="Bopp D."/>
            <person name="Brown S.J."/>
            <person name="Bucher G."/>
            <person name="Butts T."/>
            <person name="Chaumot A."/>
            <person name="Denell R.E."/>
            <person name="Ferrier D.E."/>
            <person name="Friedrich M."/>
            <person name="Gordon C.M."/>
            <person name="Jindra M."/>
            <person name="Klingler M."/>
            <person name="Lan Q."/>
            <person name="Lattorff H.M."/>
            <person name="Laudet V."/>
            <person name="von Levetsow C."/>
            <person name="Liu Z."/>
            <person name="Lutz R."/>
            <person name="Lynch J.A."/>
            <person name="da Fonseca R.N."/>
            <person name="Posnien N."/>
            <person name="Reuter R."/>
            <person name="Roth S."/>
            <person name="Savard J."/>
            <person name="Schinko J.B."/>
            <person name="Schmitt C."/>
            <person name="Schoppmeier M."/>
            <person name="Schroder R."/>
            <person name="Shippy T.D."/>
            <person name="Simonnet F."/>
            <person name="Marques-Souza H."/>
            <person name="Tautz D."/>
            <person name="Tomoyasu Y."/>
            <person name="Trauner J."/>
            <person name="Van der Zee M."/>
            <person name="Vervoort M."/>
            <person name="Wittkopp N."/>
            <person name="Wimmer E.A."/>
            <person name="Yang X."/>
            <person name="Jones A.K."/>
            <person name="Sattelle D.B."/>
            <person name="Ebert P.R."/>
            <person name="Nelson D."/>
            <person name="Scott J.G."/>
            <person name="Beeman R.W."/>
            <person name="Muthukrishnan S."/>
            <person name="Kramer K.J."/>
            <person name="Arakane Y."/>
            <person name="Beeman R.W."/>
            <person name="Zhu Q."/>
            <person name="Hogenkamp D."/>
            <person name="Dixit R."/>
            <person name="Oppert B."/>
            <person name="Jiang H."/>
            <person name="Zou Z."/>
            <person name="Marshall J."/>
            <person name="Elpidina E."/>
            <person name="Vinokurov K."/>
            <person name="Oppert C."/>
            <person name="Zou Z."/>
            <person name="Evans J."/>
            <person name="Lu Z."/>
            <person name="Zhao P."/>
            <person name="Sumathipala N."/>
            <person name="Altincicek B."/>
            <person name="Vilcinskas A."/>
            <person name="Williams M."/>
            <person name="Hultmark D."/>
            <person name="Hetru C."/>
            <person name="Jiang H."/>
            <person name="Grimmelikhuijzen C.J."/>
            <person name="Hauser F."/>
            <person name="Cazzamali G."/>
            <person name="Williamson M."/>
            <person name="Park Y."/>
            <person name="Li B."/>
            <person name="Tanaka Y."/>
            <person name="Predel R."/>
            <person name="Neupert S."/>
            <person name="Schachtner J."/>
            <person name="Verleyen P."/>
            <person name="Raible F."/>
            <person name="Bork P."/>
            <person name="Friedrich M."/>
            <person name="Walden K.K."/>
            <person name="Robertson H.M."/>
            <person name="Angeli S."/>
            <person name="Foret S."/>
            <person name="Bucher G."/>
            <person name="Schuetz S."/>
            <person name="Maleszka R."/>
            <person name="Wimmer E.A."/>
            <person name="Beeman R.W."/>
            <person name="Lorenzen M."/>
            <person name="Tomoyasu Y."/>
            <person name="Miller S.C."/>
            <person name="Grossmann D."/>
            <person name="Bucher G."/>
        </authorList>
    </citation>
    <scope>NUCLEOTIDE SEQUENCE [LARGE SCALE GENOMIC DNA]</scope>
    <source>
        <strain evidence="2 3">Georgia GA2</strain>
    </source>
</reference>
<organism evidence="2 3">
    <name type="scientific">Tribolium castaneum</name>
    <name type="common">Red flour beetle</name>
    <dbReference type="NCBI Taxonomy" id="7070"/>
    <lineage>
        <taxon>Eukaryota</taxon>
        <taxon>Metazoa</taxon>
        <taxon>Ecdysozoa</taxon>
        <taxon>Arthropoda</taxon>
        <taxon>Hexapoda</taxon>
        <taxon>Insecta</taxon>
        <taxon>Pterygota</taxon>
        <taxon>Neoptera</taxon>
        <taxon>Endopterygota</taxon>
        <taxon>Coleoptera</taxon>
        <taxon>Polyphaga</taxon>
        <taxon>Cucujiformia</taxon>
        <taxon>Tenebrionidae</taxon>
        <taxon>Tenebrionidae incertae sedis</taxon>
        <taxon>Tribolium</taxon>
    </lineage>
</organism>
<evidence type="ECO:0000313" key="2">
    <source>
        <dbReference type="EMBL" id="EEZ98401.1"/>
    </source>
</evidence>
<sequence>MSLSAYNYPSPRETDTTSVASAAWEQQNEPRQGTYCRRLRANGRGVITKREYLREVGQKANQYNTSESVISEDKAHRTRSVYLSFNQKNPWTVGLFMAAFTSSVDVKQGIKGLSPSLNVEKLVDH</sequence>
<gene>
    <name evidence="2" type="primary">GLEAN_00866</name>
    <name evidence="2" type="ORF">TcasGA2_TC000866</name>
</gene>
<accession>D6W8U9</accession>
<feature type="compositionally biased region" description="Polar residues" evidence="1">
    <location>
        <begin position="16"/>
        <end position="27"/>
    </location>
</feature>
<name>D6W8U9_TRICA</name>
<dbReference type="AlphaFoldDB" id="D6W8U9"/>
<dbReference type="HOGENOM" id="CLU_1995537_0_0_1"/>
<evidence type="ECO:0000256" key="1">
    <source>
        <dbReference type="SAM" id="MobiDB-lite"/>
    </source>
</evidence>
<evidence type="ECO:0000313" key="3">
    <source>
        <dbReference type="Proteomes" id="UP000007266"/>
    </source>
</evidence>
<dbReference type="Proteomes" id="UP000007266">
    <property type="component" value="Linkage group 2"/>
</dbReference>
<protein>
    <submittedName>
        <fullName evidence="2">Uncharacterized protein</fullName>
    </submittedName>
</protein>
<dbReference type="EMBL" id="KQ971312">
    <property type="protein sequence ID" value="EEZ98401.1"/>
    <property type="molecule type" value="Genomic_DNA"/>
</dbReference>